<dbReference type="OrthoDB" id="4325201at2759"/>
<feature type="compositionally biased region" description="Low complexity" evidence="2">
    <location>
        <begin position="58"/>
        <end position="71"/>
    </location>
</feature>
<proteinExistence type="predicted"/>
<evidence type="ECO:0000256" key="1">
    <source>
        <dbReference type="ARBA" id="ARBA00022734"/>
    </source>
</evidence>
<dbReference type="PROSITE" id="PS51752">
    <property type="entry name" value="JACALIN_LECTIN"/>
    <property type="match status" value="1"/>
</dbReference>
<dbReference type="AlphaFoldDB" id="A0A7J6WP16"/>
<evidence type="ECO:0000313" key="4">
    <source>
        <dbReference type="EMBL" id="KAF5199119.1"/>
    </source>
</evidence>
<dbReference type="PANTHER" id="PTHR47293">
    <property type="entry name" value="JACALIN-RELATED LECTIN 3"/>
    <property type="match status" value="1"/>
</dbReference>
<dbReference type="InterPro" id="IPR033734">
    <property type="entry name" value="Jacalin-like_lectin_dom_plant"/>
</dbReference>
<feature type="domain" description="Jacalin-type lectin" evidence="3">
    <location>
        <begin position="102"/>
        <end position="250"/>
    </location>
</feature>
<gene>
    <name evidence="4" type="ORF">FRX31_011293</name>
</gene>
<evidence type="ECO:0000256" key="2">
    <source>
        <dbReference type="SAM" id="MobiDB-lite"/>
    </source>
</evidence>
<reference evidence="4 5" key="1">
    <citation type="submission" date="2020-06" db="EMBL/GenBank/DDBJ databases">
        <title>Transcriptomic and genomic resources for Thalictrum thalictroides and T. hernandezii: Facilitating candidate gene discovery in an emerging model plant lineage.</title>
        <authorList>
            <person name="Arias T."/>
            <person name="Riano-Pachon D.M."/>
            <person name="Di Stilio V.S."/>
        </authorList>
    </citation>
    <scope>NUCLEOTIDE SEQUENCE [LARGE SCALE GENOMIC DNA]</scope>
    <source>
        <strain evidence="5">cv. WT478/WT964</strain>
        <tissue evidence="4">Leaves</tissue>
    </source>
</reference>
<dbReference type="Proteomes" id="UP000554482">
    <property type="component" value="Unassembled WGS sequence"/>
</dbReference>
<evidence type="ECO:0000259" key="3">
    <source>
        <dbReference type="PROSITE" id="PS51752"/>
    </source>
</evidence>
<name>A0A7J6WP16_THATH</name>
<dbReference type="InterPro" id="IPR036404">
    <property type="entry name" value="Jacalin-like_lectin_dom_sf"/>
</dbReference>
<dbReference type="Pfam" id="PF01419">
    <property type="entry name" value="Jacalin"/>
    <property type="match status" value="1"/>
</dbReference>
<feature type="region of interest" description="Disordered" evidence="2">
    <location>
        <begin position="42"/>
        <end position="72"/>
    </location>
</feature>
<organism evidence="4 5">
    <name type="scientific">Thalictrum thalictroides</name>
    <name type="common">Rue-anemone</name>
    <name type="synonym">Anemone thalictroides</name>
    <dbReference type="NCBI Taxonomy" id="46969"/>
    <lineage>
        <taxon>Eukaryota</taxon>
        <taxon>Viridiplantae</taxon>
        <taxon>Streptophyta</taxon>
        <taxon>Embryophyta</taxon>
        <taxon>Tracheophyta</taxon>
        <taxon>Spermatophyta</taxon>
        <taxon>Magnoliopsida</taxon>
        <taxon>Ranunculales</taxon>
        <taxon>Ranunculaceae</taxon>
        <taxon>Thalictroideae</taxon>
        <taxon>Thalictrum</taxon>
    </lineage>
</organism>
<dbReference type="PANTHER" id="PTHR47293:SF68">
    <property type="entry name" value="JACALIN-RELATED LECTIN 3"/>
    <property type="match status" value="1"/>
</dbReference>
<dbReference type="CDD" id="cd09612">
    <property type="entry name" value="Jacalin"/>
    <property type="match status" value="1"/>
</dbReference>
<accession>A0A7J6WP16</accession>
<sequence length="253" mass="27734">MADCIEEKDKDMAKRILIIALNCMEFSSAQRPSMSDVVRLLEGTKDPPLPSNPNRFLSSDSSPSQASSSSSIVVPKRNLELESVVVEEISNPHDEKEKEIQFKTLGPWGGLGGDEWDDGVFPGILQIEIISGRREICSIEIEYCGYDGMSVGWSDKHGRNPGHQTENIVFDYPSEYLMGITGFSYDHGTYANSVAARSISFITNKKIHGPYGVNLIHKGDPFTSGKLGKVVGFHGRSGAWVNAIGVHMEDLGI</sequence>
<evidence type="ECO:0000313" key="5">
    <source>
        <dbReference type="Proteomes" id="UP000554482"/>
    </source>
</evidence>
<dbReference type="InterPro" id="IPR001229">
    <property type="entry name" value="Jacalin-like_lectin_dom"/>
</dbReference>
<protein>
    <submittedName>
        <fullName evidence="4">Myrosinase-binding protein</fullName>
    </submittedName>
</protein>
<keyword evidence="5" id="KW-1185">Reference proteome</keyword>
<dbReference type="GO" id="GO:0030246">
    <property type="term" value="F:carbohydrate binding"/>
    <property type="evidence" value="ECO:0007669"/>
    <property type="project" value="UniProtKB-KW"/>
</dbReference>
<dbReference type="EMBL" id="JABWDY010012407">
    <property type="protein sequence ID" value="KAF5199119.1"/>
    <property type="molecule type" value="Genomic_DNA"/>
</dbReference>
<keyword evidence="1" id="KW-0430">Lectin</keyword>
<comment type="caution">
    <text evidence="4">The sequence shown here is derived from an EMBL/GenBank/DDBJ whole genome shotgun (WGS) entry which is preliminary data.</text>
</comment>
<dbReference type="SUPFAM" id="SSF51101">
    <property type="entry name" value="Mannose-binding lectins"/>
    <property type="match status" value="1"/>
</dbReference>
<dbReference type="SMART" id="SM00915">
    <property type="entry name" value="Jacalin"/>
    <property type="match status" value="1"/>
</dbReference>
<dbReference type="Gene3D" id="2.100.10.30">
    <property type="entry name" value="Jacalin-like lectin domain"/>
    <property type="match status" value="1"/>
</dbReference>